<dbReference type="AlphaFoldDB" id="A0A4Y8CP12"/>
<name>A0A4Y8CP12_9HELO</name>
<gene>
    <name evidence="2" type="ORF">BOTCAL_0506g00050</name>
</gene>
<reference evidence="2 3" key="1">
    <citation type="submission" date="2017-11" db="EMBL/GenBank/DDBJ databases">
        <title>Comparative genomics of Botrytis spp.</title>
        <authorList>
            <person name="Valero-Jimenez C.A."/>
            <person name="Tapia P."/>
            <person name="Veloso J."/>
            <person name="Silva-Moreno E."/>
            <person name="Staats M."/>
            <person name="Valdes J.H."/>
            <person name="Van Kan J.A.L."/>
        </authorList>
    </citation>
    <scope>NUCLEOTIDE SEQUENCE [LARGE SCALE GENOMIC DNA]</scope>
    <source>
        <strain evidence="2 3">MUCL2830</strain>
    </source>
</reference>
<comment type="caution">
    <text evidence="2">The sequence shown here is derived from an EMBL/GenBank/DDBJ whole genome shotgun (WGS) entry which is preliminary data.</text>
</comment>
<keyword evidence="1" id="KW-0472">Membrane</keyword>
<proteinExistence type="predicted"/>
<keyword evidence="3" id="KW-1185">Reference proteome</keyword>
<keyword evidence="1" id="KW-1133">Transmembrane helix</keyword>
<evidence type="ECO:0000256" key="1">
    <source>
        <dbReference type="SAM" id="Phobius"/>
    </source>
</evidence>
<evidence type="ECO:0000313" key="3">
    <source>
        <dbReference type="Proteomes" id="UP000297299"/>
    </source>
</evidence>
<protein>
    <submittedName>
        <fullName evidence="2">Uncharacterized protein</fullName>
    </submittedName>
</protein>
<evidence type="ECO:0000313" key="2">
    <source>
        <dbReference type="EMBL" id="TEY37803.1"/>
    </source>
</evidence>
<organism evidence="2 3">
    <name type="scientific">Botryotinia calthae</name>
    <dbReference type="NCBI Taxonomy" id="38488"/>
    <lineage>
        <taxon>Eukaryota</taxon>
        <taxon>Fungi</taxon>
        <taxon>Dikarya</taxon>
        <taxon>Ascomycota</taxon>
        <taxon>Pezizomycotina</taxon>
        <taxon>Leotiomycetes</taxon>
        <taxon>Helotiales</taxon>
        <taxon>Sclerotiniaceae</taxon>
        <taxon>Botryotinia</taxon>
    </lineage>
</organism>
<keyword evidence="1" id="KW-0812">Transmembrane</keyword>
<dbReference type="Proteomes" id="UP000297299">
    <property type="component" value="Unassembled WGS sequence"/>
</dbReference>
<dbReference type="EMBL" id="PHWZ01000505">
    <property type="protein sequence ID" value="TEY37803.1"/>
    <property type="molecule type" value="Genomic_DNA"/>
</dbReference>
<sequence>MTQVLTIQMFFFVVQMTTILHRYILLQNIHQREEGGNKKDRKTFKKPQKYLDQDKLYAKQKYQTPIDTETKEAMSKRALELSILTPHLVPSMGD</sequence>
<accession>A0A4Y8CP12</accession>
<feature type="transmembrane region" description="Helical" evidence="1">
    <location>
        <begin position="6"/>
        <end position="25"/>
    </location>
</feature>